<dbReference type="AlphaFoldDB" id="A0ABD1XHG5"/>
<feature type="region of interest" description="Disordered" evidence="1">
    <location>
        <begin position="35"/>
        <end position="60"/>
    </location>
</feature>
<feature type="compositionally biased region" description="Basic and acidic residues" evidence="1">
    <location>
        <begin position="38"/>
        <end position="56"/>
    </location>
</feature>
<reference evidence="2 3" key="1">
    <citation type="submission" date="2024-09" db="EMBL/GenBank/DDBJ databases">
        <title>Chromosome-scale assembly of Riccia fluitans.</title>
        <authorList>
            <person name="Paukszto L."/>
            <person name="Sawicki J."/>
            <person name="Karawczyk K."/>
            <person name="Piernik-Szablinska J."/>
            <person name="Szczecinska M."/>
            <person name="Mazdziarz M."/>
        </authorList>
    </citation>
    <scope>NUCLEOTIDE SEQUENCE [LARGE SCALE GENOMIC DNA]</scope>
    <source>
        <strain evidence="2">Rf_01</strain>
        <tissue evidence="2">Aerial parts of the thallus</tissue>
    </source>
</reference>
<protein>
    <submittedName>
        <fullName evidence="2">Uncharacterized protein</fullName>
    </submittedName>
</protein>
<name>A0ABD1XHG5_9MARC</name>
<dbReference type="Proteomes" id="UP001605036">
    <property type="component" value="Unassembled WGS sequence"/>
</dbReference>
<gene>
    <name evidence="2" type="ORF">R1flu_026960</name>
</gene>
<proteinExistence type="predicted"/>
<sequence>MTTYAVVSSSDEKEWKHSEKGRHIVCQSLSDVLNTPPSDKELTASHGEDVPHHEDETVGATTFRMTEGMIPPGS</sequence>
<evidence type="ECO:0000256" key="1">
    <source>
        <dbReference type="SAM" id="MobiDB-lite"/>
    </source>
</evidence>
<dbReference type="EMBL" id="JBHFFA010000008">
    <property type="protein sequence ID" value="KAL2608387.1"/>
    <property type="molecule type" value="Genomic_DNA"/>
</dbReference>
<evidence type="ECO:0000313" key="2">
    <source>
        <dbReference type="EMBL" id="KAL2608387.1"/>
    </source>
</evidence>
<evidence type="ECO:0000313" key="3">
    <source>
        <dbReference type="Proteomes" id="UP001605036"/>
    </source>
</evidence>
<keyword evidence="3" id="KW-1185">Reference proteome</keyword>
<comment type="caution">
    <text evidence="2">The sequence shown here is derived from an EMBL/GenBank/DDBJ whole genome shotgun (WGS) entry which is preliminary data.</text>
</comment>
<accession>A0ABD1XHG5</accession>
<organism evidence="2 3">
    <name type="scientific">Riccia fluitans</name>
    <dbReference type="NCBI Taxonomy" id="41844"/>
    <lineage>
        <taxon>Eukaryota</taxon>
        <taxon>Viridiplantae</taxon>
        <taxon>Streptophyta</taxon>
        <taxon>Embryophyta</taxon>
        <taxon>Marchantiophyta</taxon>
        <taxon>Marchantiopsida</taxon>
        <taxon>Marchantiidae</taxon>
        <taxon>Marchantiales</taxon>
        <taxon>Ricciaceae</taxon>
        <taxon>Riccia</taxon>
    </lineage>
</organism>